<reference evidence="9 10" key="1">
    <citation type="submission" date="2013-07" db="EMBL/GenBank/DDBJ databases">
        <title>Comparative Genomic and Metabolomic Analysis of Twelve Strains of Pseudoalteromonas luteoviolacea.</title>
        <authorList>
            <person name="Vynne N.G."/>
            <person name="Mansson M."/>
            <person name="Gram L."/>
        </authorList>
    </citation>
    <scope>NUCLEOTIDE SEQUENCE [LARGE SCALE GENOMIC DNA]</scope>
    <source>
        <strain evidence="9 10">H33</strain>
    </source>
</reference>
<evidence type="ECO:0000256" key="2">
    <source>
        <dbReference type="ARBA" id="ARBA00022723"/>
    </source>
</evidence>
<keyword evidence="2" id="KW-0479">Metal-binding</keyword>
<dbReference type="Gene3D" id="3.30.2010.10">
    <property type="entry name" value="Metalloproteases ('zincins'), catalytic domain"/>
    <property type="match status" value="1"/>
</dbReference>
<dbReference type="InterPro" id="IPR001915">
    <property type="entry name" value="Peptidase_M48"/>
</dbReference>
<keyword evidence="3 6" id="KW-0378">Hydrolase</keyword>
<dbReference type="RefSeq" id="WP_081216628.1">
    <property type="nucleotide sequence ID" value="NZ_AUXZ01000131.1"/>
</dbReference>
<evidence type="ECO:0000313" key="9">
    <source>
        <dbReference type="EMBL" id="KZN45020.1"/>
    </source>
</evidence>
<dbReference type="EMBL" id="AUXZ01000131">
    <property type="protein sequence ID" value="KZN45020.1"/>
    <property type="molecule type" value="Genomic_DNA"/>
</dbReference>
<keyword evidence="5 6" id="KW-0482">Metalloprotease</keyword>
<dbReference type="GO" id="GO:0051603">
    <property type="term" value="P:proteolysis involved in protein catabolic process"/>
    <property type="evidence" value="ECO:0007669"/>
    <property type="project" value="TreeGrafter"/>
</dbReference>
<organism evidence="9 10">
    <name type="scientific">Pseudoalteromonas luteoviolacea H33</name>
    <dbReference type="NCBI Taxonomy" id="1365251"/>
    <lineage>
        <taxon>Bacteria</taxon>
        <taxon>Pseudomonadati</taxon>
        <taxon>Pseudomonadota</taxon>
        <taxon>Gammaproteobacteria</taxon>
        <taxon>Alteromonadales</taxon>
        <taxon>Pseudoalteromonadaceae</taxon>
        <taxon>Pseudoalteromonas</taxon>
    </lineage>
</organism>
<keyword evidence="7" id="KW-0472">Membrane</keyword>
<comment type="similarity">
    <text evidence="6">Belongs to the peptidase M48 family.</text>
</comment>
<accession>A0A167A5Y9</accession>
<sequence>MRVCGQLYPFSSSASFEVEAQLDNGKIHISYDVNRAVRCSLDSLSLSTPIPGVATQASFPSGERFVPHSADFVWPAHKKHKGMAKLEGHYIMIFSALLLTPLLIYALLFKVVPSAAVWLVDYVPESVVDTMGQQSMYLIEENFLSPTELPPETRNQIHLIWDEALAAVALSKERYQLDIYASEHFGANAFALPHGQIVITDDLIKALEDNPNAIRAVFLHEIGHIEGKHSIRLAAQAFAGTIAMSFIFGDMEGILELIIGSGNLIMGAQFSQKMEWEADEFALQRLTHIGHSSADFADALKRLKALSEAQDSTSEEDGTWLEYLSTHPSLDERIKHAQTYQKK</sequence>
<keyword evidence="7" id="KW-0812">Transmembrane</keyword>
<keyword evidence="4 6" id="KW-0862">Zinc</keyword>
<dbReference type="CDD" id="cd07332">
    <property type="entry name" value="M48C_Oma1_like"/>
    <property type="match status" value="1"/>
</dbReference>
<evidence type="ECO:0000256" key="7">
    <source>
        <dbReference type="SAM" id="Phobius"/>
    </source>
</evidence>
<gene>
    <name evidence="9" type="ORF">N476_25550</name>
</gene>
<feature type="transmembrane region" description="Helical" evidence="7">
    <location>
        <begin position="88"/>
        <end position="108"/>
    </location>
</feature>
<dbReference type="GO" id="GO:0016020">
    <property type="term" value="C:membrane"/>
    <property type="evidence" value="ECO:0007669"/>
    <property type="project" value="TreeGrafter"/>
</dbReference>
<keyword evidence="1 6" id="KW-0645">Protease</keyword>
<comment type="caution">
    <text evidence="9">The sequence shown here is derived from an EMBL/GenBank/DDBJ whole genome shotgun (WGS) entry which is preliminary data.</text>
</comment>
<name>A0A167A5Y9_9GAMM</name>
<dbReference type="InterPro" id="IPR051156">
    <property type="entry name" value="Mito/Outer_Membr_Metalloprot"/>
</dbReference>
<dbReference type="AlphaFoldDB" id="A0A167A5Y9"/>
<evidence type="ECO:0000256" key="1">
    <source>
        <dbReference type="ARBA" id="ARBA00022670"/>
    </source>
</evidence>
<dbReference type="GO" id="GO:0046872">
    <property type="term" value="F:metal ion binding"/>
    <property type="evidence" value="ECO:0007669"/>
    <property type="project" value="UniProtKB-KW"/>
</dbReference>
<dbReference type="OrthoDB" id="9810445at2"/>
<dbReference type="Proteomes" id="UP000076503">
    <property type="component" value="Unassembled WGS sequence"/>
</dbReference>
<dbReference type="PATRIC" id="fig|1365251.3.peg.5051"/>
<feature type="domain" description="Peptidase M48" evidence="8">
    <location>
        <begin position="152"/>
        <end position="339"/>
    </location>
</feature>
<evidence type="ECO:0000256" key="4">
    <source>
        <dbReference type="ARBA" id="ARBA00022833"/>
    </source>
</evidence>
<dbReference type="Pfam" id="PF01435">
    <property type="entry name" value="Peptidase_M48"/>
    <property type="match status" value="1"/>
</dbReference>
<dbReference type="GO" id="GO:0004222">
    <property type="term" value="F:metalloendopeptidase activity"/>
    <property type="evidence" value="ECO:0007669"/>
    <property type="project" value="InterPro"/>
</dbReference>
<dbReference type="PANTHER" id="PTHR22726">
    <property type="entry name" value="METALLOENDOPEPTIDASE OMA1"/>
    <property type="match status" value="1"/>
</dbReference>
<dbReference type="PANTHER" id="PTHR22726:SF1">
    <property type="entry name" value="METALLOENDOPEPTIDASE OMA1, MITOCHONDRIAL"/>
    <property type="match status" value="1"/>
</dbReference>
<evidence type="ECO:0000259" key="8">
    <source>
        <dbReference type="Pfam" id="PF01435"/>
    </source>
</evidence>
<evidence type="ECO:0000313" key="10">
    <source>
        <dbReference type="Proteomes" id="UP000076503"/>
    </source>
</evidence>
<protein>
    <recommendedName>
        <fullName evidence="8">Peptidase M48 domain-containing protein</fullName>
    </recommendedName>
</protein>
<evidence type="ECO:0000256" key="5">
    <source>
        <dbReference type="ARBA" id="ARBA00023049"/>
    </source>
</evidence>
<evidence type="ECO:0000256" key="3">
    <source>
        <dbReference type="ARBA" id="ARBA00022801"/>
    </source>
</evidence>
<keyword evidence="7" id="KW-1133">Transmembrane helix</keyword>
<comment type="cofactor">
    <cofactor evidence="6">
        <name>Zn(2+)</name>
        <dbReference type="ChEBI" id="CHEBI:29105"/>
    </cofactor>
    <text evidence="6">Binds 1 zinc ion per subunit.</text>
</comment>
<proteinExistence type="inferred from homology"/>
<evidence type="ECO:0000256" key="6">
    <source>
        <dbReference type="RuleBase" id="RU003983"/>
    </source>
</evidence>